<evidence type="ECO:0000313" key="4">
    <source>
        <dbReference type="Proteomes" id="UP000537039"/>
    </source>
</evidence>
<feature type="compositionally biased region" description="Polar residues" evidence="1">
    <location>
        <begin position="172"/>
        <end position="184"/>
    </location>
</feature>
<dbReference type="InterPro" id="IPR034085">
    <property type="entry name" value="TOG"/>
</dbReference>
<evidence type="ECO:0000256" key="1">
    <source>
        <dbReference type="SAM" id="MobiDB-lite"/>
    </source>
</evidence>
<dbReference type="GO" id="GO:0005929">
    <property type="term" value="C:cilium"/>
    <property type="evidence" value="ECO:0007669"/>
    <property type="project" value="TreeGrafter"/>
</dbReference>
<feature type="compositionally biased region" description="Polar residues" evidence="1">
    <location>
        <begin position="412"/>
        <end position="422"/>
    </location>
</feature>
<dbReference type="Gene3D" id="1.25.10.10">
    <property type="entry name" value="Leucine-rich Repeat Variant"/>
    <property type="match status" value="2"/>
</dbReference>
<dbReference type="SUPFAM" id="SSF48371">
    <property type="entry name" value="ARM repeat"/>
    <property type="match status" value="1"/>
</dbReference>
<dbReference type="GO" id="GO:0008017">
    <property type="term" value="F:microtubule binding"/>
    <property type="evidence" value="ECO:0007669"/>
    <property type="project" value="TreeGrafter"/>
</dbReference>
<dbReference type="Proteomes" id="UP000537039">
    <property type="component" value="Unassembled WGS sequence"/>
</dbReference>
<dbReference type="AlphaFoldDB" id="A0A7L0B649"/>
<feature type="domain" description="TOG" evidence="2">
    <location>
        <begin position="486"/>
        <end position="723"/>
    </location>
</feature>
<feature type="domain" description="TOG" evidence="2">
    <location>
        <begin position="767"/>
        <end position="987"/>
    </location>
</feature>
<accession>A0A7L0B649</accession>
<reference evidence="3 4" key="1">
    <citation type="submission" date="2019-09" db="EMBL/GenBank/DDBJ databases">
        <title>Bird 10,000 Genomes (B10K) Project - Family phase.</title>
        <authorList>
            <person name="Zhang G."/>
        </authorList>
    </citation>
    <scope>NUCLEOTIDE SEQUENCE [LARGE SCALE GENOMIC DNA]</scope>
    <source>
        <strain evidence="3">B10K-DU-001-47</strain>
        <tissue evidence="3">Muscle</tissue>
    </source>
</reference>
<evidence type="ECO:0000259" key="2">
    <source>
        <dbReference type="SMART" id="SM01349"/>
    </source>
</evidence>
<feature type="region of interest" description="Disordered" evidence="1">
    <location>
        <begin position="79"/>
        <end position="99"/>
    </location>
</feature>
<dbReference type="GO" id="GO:0005881">
    <property type="term" value="C:cytoplasmic microtubule"/>
    <property type="evidence" value="ECO:0007669"/>
    <property type="project" value="TreeGrafter"/>
</dbReference>
<evidence type="ECO:0000313" key="3">
    <source>
        <dbReference type="EMBL" id="NXJ42737.1"/>
    </source>
</evidence>
<gene>
    <name evidence="3" type="primary">Togaram2</name>
    <name evidence="3" type="ORF">CICMAG_R01532</name>
</gene>
<comment type="caution">
    <text evidence="3">The sequence shown here is derived from an EMBL/GenBank/DDBJ whole genome shotgun (WGS) entry which is preliminary data.</text>
</comment>
<feature type="non-terminal residue" evidence="3">
    <location>
        <position position="1"/>
    </location>
</feature>
<protein>
    <submittedName>
        <fullName evidence="3">TGRM2 protein</fullName>
    </submittedName>
</protein>
<organism evidence="3 4">
    <name type="scientific">Ciconia maguari</name>
    <dbReference type="NCBI Taxonomy" id="52777"/>
    <lineage>
        <taxon>Eukaryota</taxon>
        <taxon>Metazoa</taxon>
        <taxon>Chordata</taxon>
        <taxon>Craniata</taxon>
        <taxon>Vertebrata</taxon>
        <taxon>Euteleostomi</taxon>
        <taxon>Archelosauria</taxon>
        <taxon>Archosauria</taxon>
        <taxon>Dinosauria</taxon>
        <taxon>Saurischia</taxon>
        <taxon>Theropoda</taxon>
        <taxon>Coelurosauria</taxon>
        <taxon>Aves</taxon>
        <taxon>Neognathae</taxon>
        <taxon>Neoaves</taxon>
        <taxon>Aequornithes</taxon>
        <taxon>Ciconiiformes</taxon>
        <taxon>Ciconiidae</taxon>
        <taxon>Ciconia</taxon>
    </lineage>
</organism>
<name>A0A7L0B649_9AVES</name>
<dbReference type="InterPro" id="IPR011989">
    <property type="entry name" value="ARM-like"/>
</dbReference>
<dbReference type="Pfam" id="PF12348">
    <property type="entry name" value="CLASP_N"/>
    <property type="match status" value="1"/>
</dbReference>
<feature type="compositionally biased region" description="Polar residues" evidence="1">
    <location>
        <begin position="733"/>
        <end position="745"/>
    </location>
</feature>
<dbReference type="GO" id="GO:0000226">
    <property type="term" value="P:microtubule cytoskeleton organization"/>
    <property type="evidence" value="ECO:0007669"/>
    <property type="project" value="TreeGrafter"/>
</dbReference>
<keyword evidence="4" id="KW-1185">Reference proteome</keyword>
<dbReference type="InterPro" id="IPR024395">
    <property type="entry name" value="CLASP_N_dom"/>
</dbReference>
<feature type="region of interest" description="Disordered" evidence="1">
    <location>
        <begin position="717"/>
        <end position="754"/>
    </location>
</feature>
<feature type="compositionally biased region" description="Basic and acidic residues" evidence="1">
    <location>
        <begin position="375"/>
        <end position="387"/>
    </location>
</feature>
<proteinExistence type="predicted"/>
<feature type="region of interest" description="Disordered" evidence="1">
    <location>
        <begin position="375"/>
        <end position="431"/>
    </location>
</feature>
<feature type="region of interest" description="Disordered" evidence="1">
    <location>
        <begin position="168"/>
        <end position="202"/>
    </location>
</feature>
<dbReference type="PANTHER" id="PTHR21567:SF42">
    <property type="entry name" value="TOG ARRAY REGULATOR OF AXONEMAL MICROTUBULES PROTEIN 2"/>
    <property type="match status" value="1"/>
</dbReference>
<dbReference type="PANTHER" id="PTHR21567">
    <property type="entry name" value="CLASP"/>
    <property type="match status" value="1"/>
</dbReference>
<dbReference type="InterPro" id="IPR016024">
    <property type="entry name" value="ARM-type_fold"/>
</dbReference>
<sequence>AKYHAAVAVYCGSIPKFKPRYTALRGGSIDSNLQFCGSSWTTGDKVGKPPYPRAISPLDGWVSQASVYDLSTGDGGDLSHLSHQGLTQDPREREVSSAAPETIQIKDKLKIRRMSEGALCLQCCFYYALCLRFAGLTDCSDPKGVTLKPVVSRSASQRLLITSEPVLPIRNSLPSSKPSRMSNGEQEDGENGAGCDDSDGNNKELMSEGKGCKASLLPSCCSHGDGKKSLGMALIPPIPKSARPSDEDPGISAVHLPSSQHLVFQEALEMRPRSSSRSEEKTLKYLELQTLEPVLPALQHRVVGGVKSAGHLCEPVSQLTGLPLSQAKDMDHLMSPCLLSDDDLKDNNGRIRVTLSKSAQKKIHEKRMRQMELLRREREKESEKEKSLQLPTESVDPGDAAEESFGPPPVNGTVSISPSTSNARKERAGTALRKRVNRPSLPSIPVSISQGDSFPRNSSANSLPAIALEFPEQGEEPECGDAQEATPFPHPQQELLNVLTWLSSDDWQQKAKGLLSVRRLAICHSEVLLCRLHDVSLAVTKEVNNLRSKVSRFAISTLGELFKTMKKHMDHEVDEIARVLLQRMGDTSEFIQKAANRSLGMMVGSVTPARAMTALMSSGVQHRNVLVRKCAAEHLLTAMEQIGAEKLLSGTDDSTELLVRTLVKLAQDCHQDTRCYGRKMLHILMSHRKFDRYLKRSVPSRDLEDVMATIKQIGIEDHKCEPPSAKGPKKSRNSGLTKPQDNLPSNGGLRSGSDVPILRHRTVHRTSLRTVEETEQLMELYKLLTAKEFQTRMEGVVLLLDHCKSSPQFISTNIVQIFDVFVLRLQDCNKKVNQKALEALALMTPMLRDALHPVLVSLVAAVTDNLNSKHLGIYAAAVKALEASIAHLDNMLLLQALAQRVCYLNGQALLDVTESLSVLVAAVYPRKPQAVKRYALPVLWFFLGNRALPIRSGNVKAVVTKLAKSLYEVMGSRLKEHAASQSQSVAKNLWNVLDLN</sequence>
<dbReference type="SMART" id="SM01349">
    <property type="entry name" value="TOG"/>
    <property type="match status" value="2"/>
</dbReference>
<dbReference type="EMBL" id="VXAE01016695">
    <property type="protein sequence ID" value="NXJ42737.1"/>
    <property type="molecule type" value="Genomic_DNA"/>
</dbReference>
<feature type="non-terminal residue" evidence="3">
    <location>
        <position position="996"/>
    </location>
</feature>